<proteinExistence type="predicted"/>
<feature type="compositionally biased region" description="Basic and acidic residues" evidence="2">
    <location>
        <begin position="113"/>
        <end position="129"/>
    </location>
</feature>
<name>A0A0D2Y853_FUSOF</name>
<evidence type="ECO:0000313" key="4">
    <source>
        <dbReference type="EnsemblFungi" id="FOXG_12469P0"/>
    </source>
</evidence>
<feature type="region of interest" description="Disordered" evidence="2">
    <location>
        <begin position="73"/>
        <end position="129"/>
    </location>
</feature>
<evidence type="ECO:0000313" key="5">
    <source>
        <dbReference type="Proteomes" id="UP000002489"/>
    </source>
</evidence>
<gene>
    <name evidence="4" type="primary">28953802</name>
</gene>
<evidence type="ECO:0000256" key="2">
    <source>
        <dbReference type="SAM" id="MobiDB-lite"/>
    </source>
</evidence>
<dbReference type="VEuPathDB" id="FungiDB:FOXG_12469"/>
<dbReference type="InterPro" id="IPR036908">
    <property type="entry name" value="RlpA-like_sf"/>
</dbReference>
<dbReference type="AlphaFoldDB" id="A0A0D2Y853"/>
<accession>A0A0D2Y853</accession>
<dbReference type="EnsemblFungi" id="FOXG_12469T0">
    <property type="protein sequence ID" value="FOXG_12469P0"/>
    <property type="gene ID" value="FOXG_12469"/>
</dbReference>
<dbReference type="STRING" id="426428.A0A0D2Y853"/>
<evidence type="ECO:0000256" key="3">
    <source>
        <dbReference type="SAM" id="SignalP"/>
    </source>
</evidence>
<dbReference type="Proteomes" id="UP000002489">
    <property type="component" value="Unassembled WGS sequence"/>
</dbReference>
<sequence>MKIFPFVPSILSLVVSAQLQGITEIDWPKECGHASESFYPAIPTAKPPVAEAPQVASTQVETPHSLLTHAPVIHDNPSLPPAEYAAQNGPFSNPNVYPPHPEASVSGYSQREQSPEPHSTNEKHDGDVHFGDMTHYEVGVGACGQDSTGQGDTGNIVALSKILFDAAKIDTNPNNNPLCGRTIIIKGSNGKVSHGIVLDQCEGCKMSDIYVSHKIYKEIWGSLDKDGTDIQWWYS</sequence>
<reference evidence="5" key="1">
    <citation type="journal article" date="2012" name="Mol. Plant Microbe Interact.">
        <title>A highly conserved effector in Fusarium oxysporum is required for full virulence on Arabidopsis.</title>
        <authorList>
            <person name="Thatcher L.F."/>
            <person name="Gardiner D.M."/>
            <person name="Kazan K."/>
            <person name="Manners J."/>
        </authorList>
    </citation>
    <scope>NUCLEOTIDE SEQUENCE [LARGE SCALE GENOMIC DNA]</scope>
    <source>
        <strain evidence="5">Fo5176</strain>
    </source>
</reference>
<reference evidence="4" key="2">
    <citation type="submission" date="2025-08" db="UniProtKB">
        <authorList>
            <consortium name="EnsemblFungi"/>
        </authorList>
    </citation>
    <scope>IDENTIFICATION</scope>
    <source>
        <strain evidence="4">4287 / CBS 123668 / FGSC 9935 / NRRL 34936</strain>
    </source>
</reference>
<dbReference type="PANTHER" id="PTHR31836">
    <property type="match status" value="1"/>
</dbReference>
<protein>
    <submittedName>
        <fullName evidence="4">Uncharacterized protein</fullName>
    </submittedName>
</protein>
<dbReference type="PANTHER" id="PTHR31836:SF28">
    <property type="entry name" value="SRCR DOMAIN-CONTAINING PROTEIN-RELATED"/>
    <property type="match status" value="1"/>
</dbReference>
<dbReference type="Gene3D" id="2.40.40.10">
    <property type="entry name" value="RlpA-like domain"/>
    <property type="match status" value="1"/>
</dbReference>
<organism evidence="4 5">
    <name type="scientific">Fusarium oxysporum (strain Fo5176)</name>
    <name type="common">Fusarium vascular wilt</name>
    <dbReference type="NCBI Taxonomy" id="660025"/>
    <lineage>
        <taxon>Eukaryota</taxon>
        <taxon>Fungi</taxon>
        <taxon>Dikarya</taxon>
        <taxon>Ascomycota</taxon>
        <taxon>Pezizomycotina</taxon>
        <taxon>Sordariomycetes</taxon>
        <taxon>Hypocreomycetidae</taxon>
        <taxon>Hypocreales</taxon>
        <taxon>Nectriaceae</taxon>
        <taxon>Fusarium</taxon>
        <taxon>Fusarium oxysporum species complex</taxon>
    </lineage>
</organism>
<feature type="chain" id="PRO_5010613769" evidence="3">
    <location>
        <begin position="18"/>
        <end position="235"/>
    </location>
</feature>
<dbReference type="CDD" id="cd22191">
    <property type="entry name" value="DPBB_RlpA_EXP_N-like"/>
    <property type="match status" value="1"/>
</dbReference>
<dbReference type="InterPro" id="IPR051477">
    <property type="entry name" value="Expansin_CellWall"/>
</dbReference>
<dbReference type="SUPFAM" id="SSF50685">
    <property type="entry name" value="Barwin-like endoglucanases"/>
    <property type="match status" value="1"/>
</dbReference>
<keyword evidence="1 3" id="KW-0732">Signal</keyword>
<evidence type="ECO:0000256" key="1">
    <source>
        <dbReference type="ARBA" id="ARBA00022729"/>
    </source>
</evidence>
<feature type="signal peptide" evidence="3">
    <location>
        <begin position="1"/>
        <end position="17"/>
    </location>
</feature>